<keyword evidence="4 12" id="KW-0227">DNA damage</keyword>
<dbReference type="InterPro" id="IPR015927">
    <property type="entry name" value="Peptidase_S24_S26A/B/C"/>
</dbReference>
<comment type="function">
    <text evidence="12">Represses a number of genes involved in the response to DNA damage (SOS response), including recA and lexA. In the presence of single-stranded DNA, RecA interacts with LexA causing an autocatalytic cleavage which disrupts the DNA-binding part of LexA, leading to derepression of the SOS regulon and eventually DNA repair.</text>
</comment>
<dbReference type="GO" id="GO:0006260">
    <property type="term" value="P:DNA replication"/>
    <property type="evidence" value="ECO:0007669"/>
    <property type="project" value="UniProtKB-UniRule"/>
</dbReference>
<dbReference type="EC" id="3.4.21.88" evidence="12"/>
<dbReference type="Pfam" id="PF01726">
    <property type="entry name" value="LexA_DNA_bind"/>
    <property type="match status" value="1"/>
</dbReference>
<dbReference type="InterPro" id="IPR036388">
    <property type="entry name" value="WH-like_DNA-bd_sf"/>
</dbReference>
<keyword evidence="2 12" id="KW-0678">Repressor</keyword>
<evidence type="ECO:0000259" key="15">
    <source>
        <dbReference type="Pfam" id="PF01726"/>
    </source>
</evidence>
<proteinExistence type="inferred from homology"/>
<feature type="DNA-binding region" description="H-T-H motif" evidence="12">
    <location>
        <begin position="28"/>
        <end position="48"/>
    </location>
</feature>
<dbReference type="CDD" id="cd06529">
    <property type="entry name" value="S24_LexA-like"/>
    <property type="match status" value="1"/>
</dbReference>
<dbReference type="GO" id="GO:0006281">
    <property type="term" value="P:DNA repair"/>
    <property type="evidence" value="ECO:0007669"/>
    <property type="project" value="UniProtKB-UniRule"/>
</dbReference>
<evidence type="ECO:0000256" key="7">
    <source>
        <dbReference type="ARBA" id="ARBA00023015"/>
    </source>
</evidence>
<keyword evidence="11 12" id="KW-0742">SOS response</keyword>
<dbReference type="InterPro" id="IPR039418">
    <property type="entry name" value="LexA-like"/>
</dbReference>
<comment type="similarity">
    <text evidence="1 12 13">Belongs to the peptidase S24 family.</text>
</comment>
<organism evidence="16 17">
    <name type="scientific">Candidatus Sulfomarinibacter kjeldsenii</name>
    <dbReference type="NCBI Taxonomy" id="2885994"/>
    <lineage>
        <taxon>Bacteria</taxon>
        <taxon>Pseudomonadati</taxon>
        <taxon>Acidobacteriota</taxon>
        <taxon>Thermoanaerobaculia</taxon>
        <taxon>Thermoanaerobaculales</taxon>
        <taxon>Candidatus Sulfomarinibacteraceae</taxon>
        <taxon>Candidatus Sulfomarinibacter</taxon>
    </lineage>
</organism>
<keyword evidence="8 12" id="KW-0238">DNA-binding</keyword>
<dbReference type="GO" id="GO:0004252">
    <property type="term" value="F:serine-type endopeptidase activity"/>
    <property type="evidence" value="ECO:0007669"/>
    <property type="project" value="UniProtKB-UniRule"/>
</dbReference>
<evidence type="ECO:0000256" key="11">
    <source>
        <dbReference type="ARBA" id="ARBA00023236"/>
    </source>
</evidence>
<accession>A0A8J6YC75</accession>
<dbReference type="GO" id="GO:0006508">
    <property type="term" value="P:proteolysis"/>
    <property type="evidence" value="ECO:0007669"/>
    <property type="project" value="InterPro"/>
</dbReference>
<dbReference type="PANTHER" id="PTHR33516">
    <property type="entry name" value="LEXA REPRESSOR"/>
    <property type="match status" value="1"/>
</dbReference>
<dbReference type="EMBL" id="JACXWA010000109">
    <property type="protein sequence ID" value="MBD3870991.1"/>
    <property type="molecule type" value="Genomic_DNA"/>
</dbReference>
<keyword evidence="3 12" id="KW-0235">DNA replication</keyword>
<dbReference type="PANTHER" id="PTHR33516:SF2">
    <property type="entry name" value="LEXA REPRESSOR-RELATED"/>
    <property type="match status" value="1"/>
</dbReference>
<evidence type="ECO:0000313" key="16">
    <source>
        <dbReference type="EMBL" id="MBD3870991.1"/>
    </source>
</evidence>
<dbReference type="HAMAP" id="MF_00015">
    <property type="entry name" value="LexA"/>
    <property type="match status" value="1"/>
</dbReference>
<dbReference type="GO" id="GO:0045892">
    <property type="term" value="P:negative regulation of DNA-templated transcription"/>
    <property type="evidence" value="ECO:0007669"/>
    <property type="project" value="UniProtKB-UniRule"/>
</dbReference>
<gene>
    <name evidence="12 16" type="primary">lexA</name>
    <name evidence="16" type="ORF">IFJ97_06485</name>
</gene>
<dbReference type="InterPro" id="IPR050077">
    <property type="entry name" value="LexA_repressor"/>
</dbReference>
<dbReference type="Gene3D" id="1.10.10.10">
    <property type="entry name" value="Winged helix-like DNA-binding domain superfamily/Winged helix DNA-binding domain"/>
    <property type="match status" value="1"/>
</dbReference>
<comment type="caution">
    <text evidence="16">The sequence shown here is derived from an EMBL/GenBank/DDBJ whole genome shotgun (WGS) entry which is preliminary data.</text>
</comment>
<dbReference type="InterPro" id="IPR006199">
    <property type="entry name" value="LexA_DNA-bd_dom"/>
</dbReference>
<dbReference type="SUPFAM" id="SSF51306">
    <property type="entry name" value="LexA/Signal peptidase"/>
    <property type="match status" value="1"/>
</dbReference>
<keyword evidence="7 12" id="KW-0805">Transcription regulation</keyword>
<dbReference type="SUPFAM" id="SSF46785">
    <property type="entry name" value="Winged helix' DNA-binding domain"/>
    <property type="match status" value="1"/>
</dbReference>
<evidence type="ECO:0000256" key="4">
    <source>
        <dbReference type="ARBA" id="ARBA00022763"/>
    </source>
</evidence>
<evidence type="ECO:0000259" key="14">
    <source>
        <dbReference type="Pfam" id="PF00717"/>
    </source>
</evidence>
<evidence type="ECO:0000256" key="5">
    <source>
        <dbReference type="ARBA" id="ARBA00022801"/>
    </source>
</evidence>
<feature type="active site" description="For autocatalytic cleavage activity" evidence="12">
    <location>
        <position position="160"/>
    </location>
</feature>
<dbReference type="InterPro" id="IPR036390">
    <property type="entry name" value="WH_DNA-bd_sf"/>
</dbReference>
<dbReference type="NCBIfam" id="TIGR00498">
    <property type="entry name" value="lexA"/>
    <property type="match status" value="1"/>
</dbReference>
<evidence type="ECO:0000256" key="6">
    <source>
        <dbReference type="ARBA" id="ARBA00022813"/>
    </source>
</evidence>
<evidence type="ECO:0000256" key="2">
    <source>
        <dbReference type="ARBA" id="ARBA00022491"/>
    </source>
</evidence>
<feature type="domain" description="Peptidase S24/S26A/S26B/S26C" evidence="14">
    <location>
        <begin position="82"/>
        <end position="196"/>
    </location>
</feature>
<feature type="site" description="Cleavage; by autolysis" evidence="12">
    <location>
        <begin position="89"/>
        <end position="90"/>
    </location>
</feature>
<evidence type="ECO:0000256" key="8">
    <source>
        <dbReference type="ARBA" id="ARBA00023125"/>
    </source>
</evidence>
<sequence length="202" mass="22187">MTYLTERQRDVLNFISKRIETEGLAPTLQEIADSFGFRSTASAQKHVAHLERKGFLRREKHQKRGLVLPDSPPNPGVAVELPLFGVVAAGAPIESFAGDERIFVPADFLRTGDHYVLRVRGDSMIGDGVHDGDLVVVQRNESVTDGEMVVALVGDEVTLKRIYRESASTIRLQPANPTMPTMIAPAADVQVQGVVVGLLRRY</sequence>
<dbReference type="FunFam" id="1.10.10.10:FF:000009">
    <property type="entry name" value="LexA repressor"/>
    <property type="match status" value="1"/>
</dbReference>
<dbReference type="PRINTS" id="PR00726">
    <property type="entry name" value="LEXASERPTASE"/>
</dbReference>
<name>A0A8J6YC75_9BACT</name>
<keyword evidence="9 12" id="KW-0804">Transcription</keyword>
<evidence type="ECO:0000256" key="1">
    <source>
        <dbReference type="ARBA" id="ARBA00007484"/>
    </source>
</evidence>
<evidence type="ECO:0000256" key="9">
    <source>
        <dbReference type="ARBA" id="ARBA00023163"/>
    </source>
</evidence>
<feature type="active site" description="For autocatalytic cleavage activity" evidence="12">
    <location>
        <position position="123"/>
    </location>
</feature>
<dbReference type="Proteomes" id="UP000598633">
    <property type="component" value="Unassembled WGS sequence"/>
</dbReference>
<evidence type="ECO:0000256" key="13">
    <source>
        <dbReference type="RuleBase" id="RU003991"/>
    </source>
</evidence>
<feature type="domain" description="LexA repressor DNA-binding" evidence="15">
    <location>
        <begin position="1"/>
        <end position="65"/>
    </location>
</feature>
<reference evidence="16 17" key="1">
    <citation type="submission" date="2020-08" db="EMBL/GenBank/DDBJ databases">
        <title>Acidobacteriota in marine sediments use diverse sulfur dissimilation pathways.</title>
        <authorList>
            <person name="Wasmund K."/>
        </authorList>
    </citation>
    <scope>NUCLEOTIDE SEQUENCE [LARGE SCALE GENOMIC DNA]</scope>
    <source>
        <strain evidence="16">MAG AM3-A</strain>
    </source>
</reference>
<keyword evidence="6 12" id="KW-0068">Autocatalytic cleavage</keyword>
<evidence type="ECO:0000256" key="12">
    <source>
        <dbReference type="HAMAP-Rule" id="MF_00015"/>
    </source>
</evidence>
<dbReference type="AlphaFoldDB" id="A0A8J6YC75"/>
<dbReference type="InterPro" id="IPR006197">
    <property type="entry name" value="Peptidase_S24_LexA"/>
</dbReference>
<comment type="catalytic activity">
    <reaction evidence="12">
        <text>Hydrolysis of Ala-|-Gly bond in repressor LexA.</text>
        <dbReference type="EC" id="3.4.21.88"/>
    </reaction>
</comment>
<comment type="subunit">
    <text evidence="12">Homodimer.</text>
</comment>
<dbReference type="InterPro" id="IPR006200">
    <property type="entry name" value="LexA"/>
</dbReference>
<protein>
    <recommendedName>
        <fullName evidence="12">LexA repressor</fullName>
        <ecNumber evidence="12">3.4.21.88</ecNumber>
    </recommendedName>
</protein>
<dbReference type="Gene3D" id="2.10.109.10">
    <property type="entry name" value="Umud Fragment, subunit A"/>
    <property type="match status" value="1"/>
</dbReference>
<keyword evidence="10 12" id="KW-0234">DNA repair</keyword>
<dbReference type="GO" id="GO:0009432">
    <property type="term" value="P:SOS response"/>
    <property type="evidence" value="ECO:0007669"/>
    <property type="project" value="UniProtKB-UniRule"/>
</dbReference>
<dbReference type="InterPro" id="IPR036286">
    <property type="entry name" value="LexA/Signal_pep-like_sf"/>
</dbReference>
<evidence type="ECO:0000313" key="17">
    <source>
        <dbReference type="Proteomes" id="UP000598633"/>
    </source>
</evidence>
<dbReference type="Pfam" id="PF00717">
    <property type="entry name" value="Peptidase_S24"/>
    <property type="match status" value="1"/>
</dbReference>
<evidence type="ECO:0000256" key="10">
    <source>
        <dbReference type="ARBA" id="ARBA00023204"/>
    </source>
</evidence>
<keyword evidence="5 12" id="KW-0378">Hydrolase</keyword>
<evidence type="ECO:0000256" key="3">
    <source>
        <dbReference type="ARBA" id="ARBA00022705"/>
    </source>
</evidence>
<dbReference type="GO" id="GO:0003677">
    <property type="term" value="F:DNA binding"/>
    <property type="evidence" value="ECO:0007669"/>
    <property type="project" value="UniProtKB-UniRule"/>
</dbReference>